<proteinExistence type="predicted"/>
<evidence type="ECO:0000313" key="2">
    <source>
        <dbReference type="Proteomes" id="UP001341840"/>
    </source>
</evidence>
<comment type="caution">
    <text evidence="1">The sequence shown here is derived from an EMBL/GenBank/DDBJ whole genome shotgun (WGS) entry which is preliminary data.</text>
</comment>
<accession>A0ABU6YQM5</accession>
<organism evidence="1 2">
    <name type="scientific">Stylosanthes scabra</name>
    <dbReference type="NCBI Taxonomy" id="79078"/>
    <lineage>
        <taxon>Eukaryota</taxon>
        <taxon>Viridiplantae</taxon>
        <taxon>Streptophyta</taxon>
        <taxon>Embryophyta</taxon>
        <taxon>Tracheophyta</taxon>
        <taxon>Spermatophyta</taxon>
        <taxon>Magnoliopsida</taxon>
        <taxon>eudicotyledons</taxon>
        <taxon>Gunneridae</taxon>
        <taxon>Pentapetalae</taxon>
        <taxon>rosids</taxon>
        <taxon>fabids</taxon>
        <taxon>Fabales</taxon>
        <taxon>Fabaceae</taxon>
        <taxon>Papilionoideae</taxon>
        <taxon>50 kb inversion clade</taxon>
        <taxon>dalbergioids sensu lato</taxon>
        <taxon>Dalbergieae</taxon>
        <taxon>Pterocarpus clade</taxon>
        <taxon>Stylosanthes</taxon>
    </lineage>
</organism>
<reference evidence="1 2" key="1">
    <citation type="journal article" date="2023" name="Plants (Basel)">
        <title>Bridging the Gap: Combining Genomics and Transcriptomics Approaches to Understand Stylosanthes scabra, an Orphan Legume from the Brazilian Caatinga.</title>
        <authorList>
            <person name="Ferreira-Neto J.R.C."/>
            <person name="da Silva M.D."/>
            <person name="Binneck E."/>
            <person name="de Melo N.F."/>
            <person name="da Silva R.H."/>
            <person name="de Melo A.L.T.M."/>
            <person name="Pandolfi V."/>
            <person name="Bustamante F.O."/>
            <person name="Brasileiro-Vidal A.C."/>
            <person name="Benko-Iseppon A.M."/>
        </authorList>
    </citation>
    <scope>NUCLEOTIDE SEQUENCE [LARGE SCALE GENOMIC DNA]</scope>
    <source>
        <tissue evidence="1">Leaves</tissue>
    </source>
</reference>
<protein>
    <submittedName>
        <fullName evidence="1">Uncharacterized protein</fullName>
    </submittedName>
</protein>
<sequence>ERKKEIPDPLKTFTLFTPLKPILRRALFTDIGAPSAAALSSLFFAGKQSPLQPPSSSPLPQSRKPTIGAHSVTQTLHCCNETQSLSQPPSVVGAPSVGVTSVTAPSFSSCSPSLCHLLASFVSELIVSPSSAFLLPGF</sequence>
<dbReference type="Proteomes" id="UP001341840">
    <property type="component" value="Unassembled WGS sequence"/>
</dbReference>
<evidence type="ECO:0000313" key="1">
    <source>
        <dbReference type="EMBL" id="MED6211378.1"/>
    </source>
</evidence>
<gene>
    <name evidence="1" type="ORF">PIB30_073161</name>
</gene>
<keyword evidence="2" id="KW-1185">Reference proteome</keyword>
<feature type="non-terminal residue" evidence="1">
    <location>
        <position position="1"/>
    </location>
</feature>
<dbReference type="EMBL" id="JASCZI010242537">
    <property type="protein sequence ID" value="MED6211378.1"/>
    <property type="molecule type" value="Genomic_DNA"/>
</dbReference>
<name>A0ABU6YQM5_9FABA</name>